<feature type="transmembrane region" description="Helical" evidence="7">
    <location>
        <begin position="91"/>
        <end position="111"/>
    </location>
</feature>
<evidence type="ECO:0000313" key="9">
    <source>
        <dbReference type="EMBL" id="AAQ21378.1"/>
    </source>
</evidence>
<dbReference type="Pfam" id="PF07690">
    <property type="entry name" value="MFS_1"/>
    <property type="match status" value="1"/>
</dbReference>
<dbReference type="PANTHER" id="PTHR23511">
    <property type="entry name" value="SYNAPTIC VESICLE GLYCOPROTEIN 2"/>
    <property type="match status" value="1"/>
</dbReference>
<comment type="subcellular location">
    <subcellularLocation>
        <location evidence="1">Membrane</location>
        <topology evidence="1">Multi-pass membrane protein</topology>
    </subcellularLocation>
</comment>
<dbReference type="CDD" id="cd17316">
    <property type="entry name" value="MFS_SV2_like"/>
    <property type="match status" value="1"/>
</dbReference>
<feature type="transmembrane region" description="Helical" evidence="7">
    <location>
        <begin position="354"/>
        <end position="376"/>
    </location>
</feature>
<dbReference type="PROSITE" id="PS00216">
    <property type="entry name" value="SUGAR_TRANSPORT_1"/>
    <property type="match status" value="1"/>
</dbReference>
<feature type="transmembrane region" description="Helical" evidence="7">
    <location>
        <begin position="150"/>
        <end position="174"/>
    </location>
</feature>
<keyword evidence="5 7" id="KW-1133">Transmembrane helix</keyword>
<evidence type="ECO:0000256" key="5">
    <source>
        <dbReference type="ARBA" id="ARBA00022989"/>
    </source>
</evidence>
<keyword evidence="3" id="KW-0813">Transport</keyword>
<proteinExistence type="inferred from homology"/>
<gene>
    <name evidence="9" type="primary">qbsN</name>
</gene>
<accession>Q6WSC1</accession>
<dbReference type="Gene3D" id="1.20.1250.20">
    <property type="entry name" value="MFS general substrate transporter like domains"/>
    <property type="match status" value="1"/>
</dbReference>
<evidence type="ECO:0000256" key="7">
    <source>
        <dbReference type="SAM" id="Phobius"/>
    </source>
</evidence>
<feature type="domain" description="Major facilitator superfamily (MFS) profile" evidence="8">
    <location>
        <begin position="26"/>
        <end position="443"/>
    </location>
</feature>
<dbReference type="PROSITE" id="PS50850">
    <property type="entry name" value="MFS"/>
    <property type="match status" value="1"/>
</dbReference>
<feature type="transmembrane region" description="Helical" evidence="7">
    <location>
        <begin position="388"/>
        <end position="409"/>
    </location>
</feature>
<dbReference type="InterPro" id="IPR011701">
    <property type="entry name" value="MFS"/>
</dbReference>
<evidence type="ECO:0000256" key="4">
    <source>
        <dbReference type="ARBA" id="ARBA00022692"/>
    </source>
</evidence>
<dbReference type="InterPro" id="IPR005829">
    <property type="entry name" value="Sugar_transporter_CS"/>
</dbReference>
<dbReference type="AlphaFoldDB" id="Q6WSC1"/>
<comment type="similarity">
    <text evidence="2">Belongs to the major facilitator superfamily. Sugar transporter (TC 2.A.1.1) family.</text>
</comment>
<dbReference type="PROSITE" id="PS00217">
    <property type="entry name" value="SUGAR_TRANSPORT_2"/>
    <property type="match status" value="1"/>
</dbReference>
<feature type="transmembrane region" description="Helical" evidence="7">
    <location>
        <begin position="28"/>
        <end position="50"/>
    </location>
</feature>
<keyword evidence="4 7" id="KW-0812">Transmembrane</keyword>
<dbReference type="EMBL" id="AY271621">
    <property type="protein sequence ID" value="AAQ21378.1"/>
    <property type="molecule type" value="Genomic_DNA"/>
</dbReference>
<dbReference type="PANTHER" id="PTHR23511:SF34">
    <property type="entry name" value="SYNAPTIC VESICLE GLYCOPROTEIN 2"/>
    <property type="match status" value="1"/>
</dbReference>
<feature type="transmembrane region" description="Helical" evidence="7">
    <location>
        <begin position="327"/>
        <end position="348"/>
    </location>
</feature>
<feature type="transmembrane region" description="Helical" evidence="7">
    <location>
        <begin position="62"/>
        <end position="84"/>
    </location>
</feature>
<reference evidence="9" key="1">
    <citation type="submission" date="2003-04" db="EMBL/GenBank/DDBJ databases">
        <authorList>
            <person name="Matthijs S.L.C."/>
        </authorList>
    </citation>
    <scope>NUCLEOTIDE SEQUENCE</scope>
    <source>
        <strain evidence="9">ATCC 17400</strain>
    </source>
</reference>
<dbReference type="InterPro" id="IPR020846">
    <property type="entry name" value="MFS_dom"/>
</dbReference>
<evidence type="ECO:0000256" key="1">
    <source>
        <dbReference type="ARBA" id="ARBA00004141"/>
    </source>
</evidence>
<dbReference type="GO" id="GO:0016020">
    <property type="term" value="C:membrane"/>
    <property type="evidence" value="ECO:0007669"/>
    <property type="project" value="UniProtKB-SubCell"/>
</dbReference>
<evidence type="ECO:0000256" key="3">
    <source>
        <dbReference type="ARBA" id="ARBA00022448"/>
    </source>
</evidence>
<dbReference type="SUPFAM" id="SSF103473">
    <property type="entry name" value="MFS general substrate transporter"/>
    <property type="match status" value="1"/>
</dbReference>
<feature type="transmembrane region" description="Helical" evidence="7">
    <location>
        <begin position="415"/>
        <end position="436"/>
    </location>
</feature>
<dbReference type="InterPro" id="IPR036259">
    <property type="entry name" value="MFS_trans_sf"/>
</dbReference>
<sequence>MSQTALSAQINARIEGLPVVGWQARVRLLLGVITFFEAFDLLLISFTLPLLKQQWQLDPTQVGLIVGSGTFGMLLGALCAGALADRVGRKPVLLAAMLLTGLFSALIACASDWQGLLVGRLLQGLGIGAEVPIAALYLSEIITSKVRGRFVLLYELSFPCGLMFAGVACTWALPVMGWRPLYWLGSVPMVLAVAVYLYVPESARWLAARGQLRRAQACMAYMERASGHAVATPLLTEAPVARPRDSGRWRQLFDPVLRHASGSVGLLWFLGYLVNFALLIWLPSLYVEVFSTSLAQALNFTLWSNIAGLGGCMAAAWCVDRIGRVRLLFGGYLGAGLSLLLIALTVAWQQVLLVALLAASCSFFLYAANMSLHLYTPELYPTLLRGKGAAWGALCNRSGALLGAVGMGWVLALHWGATAIFILLGGLLLLASAIALQARETRGQVLG</sequence>
<protein>
    <submittedName>
        <fullName evidence="9">QbsN</fullName>
    </submittedName>
</protein>
<dbReference type="GO" id="GO:0022857">
    <property type="term" value="F:transmembrane transporter activity"/>
    <property type="evidence" value="ECO:0007669"/>
    <property type="project" value="InterPro"/>
</dbReference>
<feature type="transmembrane region" description="Helical" evidence="7">
    <location>
        <begin position="180"/>
        <end position="199"/>
    </location>
</feature>
<keyword evidence="6 7" id="KW-0472">Membrane</keyword>
<evidence type="ECO:0000256" key="6">
    <source>
        <dbReference type="ARBA" id="ARBA00023136"/>
    </source>
</evidence>
<feature type="transmembrane region" description="Helical" evidence="7">
    <location>
        <begin position="117"/>
        <end position="138"/>
    </location>
</feature>
<organism evidence="9">
    <name type="scientific">Pseudomonas fluorescens</name>
    <dbReference type="NCBI Taxonomy" id="294"/>
    <lineage>
        <taxon>Bacteria</taxon>
        <taxon>Pseudomonadati</taxon>
        <taxon>Pseudomonadota</taxon>
        <taxon>Gammaproteobacteria</taxon>
        <taxon>Pseudomonadales</taxon>
        <taxon>Pseudomonadaceae</taxon>
        <taxon>Pseudomonas</taxon>
    </lineage>
</organism>
<feature type="transmembrane region" description="Helical" evidence="7">
    <location>
        <begin position="260"/>
        <end position="282"/>
    </location>
</feature>
<feature type="transmembrane region" description="Helical" evidence="7">
    <location>
        <begin position="302"/>
        <end position="320"/>
    </location>
</feature>
<name>Q6WSC1_PSEFL</name>
<evidence type="ECO:0000259" key="8">
    <source>
        <dbReference type="PROSITE" id="PS50850"/>
    </source>
</evidence>
<evidence type="ECO:0000256" key="2">
    <source>
        <dbReference type="ARBA" id="ARBA00010992"/>
    </source>
</evidence>
<reference evidence="9" key="2">
    <citation type="journal article" date="2004" name="Mol. Microbiol.">
        <title>The Pseudomonas siderophore quinolobactin is synthesized from xanthurenic acid, an intermediate of the kynurenine pathway.</title>
        <authorList>
            <person name="Matthijs S."/>
            <person name="Baysse C."/>
            <person name="Koedam N."/>
            <person name="Tehrani K.A."/>
            <person name="Verheyden L."/>
            <person name="Budzikiewicz H."/>
            <person name="Schaefer M."/>
            <person name="Hoorelbeke B."/>
            <person name="Meyer J.-M."/>
            <person name="De Greve H."/>
            <person name="Cornelis P."/>
        </authorList>
    </citation>
    <scope>NUCLEOTIDE SEQUENCE</scope>
    <source>
        <strain evidence="9">ATCC 17400</strain>
    </source>
</reference>